<dbReference type="InterPro" id="IPR000719">
    <property type="entry name" value="Prot_kinase_dom"/>
</dbReference>
<dbReference type="PANTHER" id="PTHR45832">
    <property type="entry name" value="SERINE/THREONINE-PROTEIN KINASE SAMKA-RELATED-RELATED"/>
    <property type="match status" value="1"/>
</dbReference>
<dbReference type="Gene3D" id="1.10.510.10">
    <property type="entry name" value="Transferase(Phosphotransferase) domain 1"/>
    <property type="match status" value="1"/>
</dbReference>
<dbReference type="Proteomes" id="UP000269221">
    <property type="component" value="Unassembled WGS sequence"/>
</dbReference>
<dbReference type="InterPro" id="IPR011009">
    <property type="entry name" value="Kinase-like_dom_sf"/>
</dbReference>
<dbReference type="Gene3D" id="3.30.200.20">
    <property type="entry name" value="Phosphorylase Kinase, domain 1"/>
    <property type="match status" value="1"/>
</dbReference>
<keyword evidence="3 4" id="KW-0067">ATP-binding</keyword>
<dbReference type="InterPro" id="IPR051931">
    <property type="entry name" value="PAK3-like"/>
</dbReference>
<gene>
    <name evidence="6" type="ORF">DUI87_00704</name>
</gene>
<dbReference type="SUPFAM" id="SSF56112">
    <property type="entry name" value="Protein kinase-like (PK-like)"/>
    <property type="match status" value="1"/>
</dbReference>
<evidence type="ECO:0000256" key="2">
    <source>
        <dbReference type="ARBA" id="ARBA00022741"/>
    </source>
</evidence>
<dbReference type="AlphaFoldDB" id="A0A3M0LHE3"/>
<organism evidence="6 7">
    <name type="scientific">Hirundo rustica rustica</name>
    <dbReference type="NCBI Taxonomy" id="333673"/>
    <lineage>
        <taxon>Eukaryota</taxon>
        <taxon>Metazoa</taxon>
        <taxon>Chordata</taxon>
        <taxon>Craniata</taxon>
        <taxon>Vertebrata</taxon>
        <taxon>Euteleostomi</taxon>
        <taxon>Archelosauria</taxon>
        <taxon>Archosauria</taxon>
        <taxon>Dinosauria</taxon>
        <taxon>Saurischia</taxon>
        <taxon>Theropoda</taxon>
        <taxon>Coelurosauria</taxon>
        <taxon>Aves</taxon>
        <taxon>Neognathae</taxon>
        <taxon>Neoaves</taxon>
        <taxon>Telluraves</taxon>
        <taxon>Australaves</taxon>
        <taxon>Passeriformes</taxon>
        <taxon>Sylvioidea</taxon>
        <taxon>Hirundinidae</taxon>
        <taxon>Hirundo</taxon>
    </lineage>
</organism>
<keyword evidence="7" id="KW-1185">Reference proteome</keyword>
<comment type="caution">
    <text evidence="6">The sequence shown here is derived from an EMBL/GenBank/DDBJ whole genome shotgun (WGS) entry which is preliminary data.</text>
</comment>
<evidence type="ECO:0000259" key="5">
    <source>
        <dbReference type="PROSITE" id="PS50011"/>
    </source>
</evidence>
<dbReference type="PANTHER" id="PTHR45832:SF11">
    <property type="entry name" value="SERINE_THREONINE-PROTEIN KINASE PAK 3"/>
    <property type="match status" value="1"/>
</dbReference>
<evidence type="ECO:0000256" key="1">
    <source>
        <dbReference type="ARBA" id="ARBA00012513"/>
    </source>
</evidence>
<dbReference type="InterPro" id="IPR017441">
    <property type="entry name" value="Protein_kinase_ATP_BS"/>
</dbReference>
<feature type="binding site" evidence="4">
    <location>
        <position position="56"/>
    </location>
    <ligand>
        <name>ATP</name>
        <dbReference type="ChEBI" id="CHEBI:30616"/>
    </ligand>
</feature>
<feature type="domain" description="Protein kinase" evidence="5">
    <location>
        <begin position="1"/>
        <end position="210"/>
    </location>
</feature>
<dbReference type="PROSITE" id="PS50011">
    <property type="entry name" value="PROTEIN_KINASE_DOM"/>
    <property type="match status" value="1"/>
</dbReference>
<evidence type="ECO:0000256" key="3">
    <source>
        <dbReference type="ARBA" id="ARBA00022840"/>
    </source>
</evidence>
<sequence>MGRQAGFSAGSGAGMLVSEGDPEAKYTELETIGKGGFGTVCMAVETATGEEVAIKKISLLQESSNELCVNEIQVMRHHKNGQPGELRRQLILASLLSSRLSGANGDQLSGLLTGWRPEIFTSKPYGPKVDIWSFGIVGMEMVEGAPPYLMKTSRTVRQLISSGGTPKLQNPRQQSAWLRDFLRCCLETDEDRRWSAQELLQTLRALDTMLEAMVFSSPAFRVDEVLRIFEFWPVKRVGITGLFLIPGRRDCPPLGLATSCAWQLKARPHILYNKPYLLKPNFRDLSSAFIHTVLESTAEKQFLQEAKNTVFSTRT</sequence>
<name>A0A3M0LHE3_HIRRU</name>
<evidence type="ECO:0000313" key="6">
    <source>
        <dbReference type="EMBL" id="RMC22390.1"/>
    </source>
</evidence>
<dbReference type="PROSITE" id="PS00107">
    <property type="entry name" value="PROTEIN_KINASE_ATP"/>
    <property type="match status" value="1"/>
</dbReference>
<protein>
    <recommendedName>
        <fullName evidence="1">non-specific serine/threonine protein kinase</fullName>
        <ecNumber evidence="1">2.7.11.1</ecNumber>
    </recommendedName>
</protein>
<dbReference type="GO" id="GO:0004674">
    <property type="term" value="F:protein serine/threonine kinase activity"/>
    <property type="evidence" value="ECO:0007669"/>
    <property type="project" value="UniProtKB-EC"/>
</dbReference>
<dbReference type="Pfam" id="PF00069">
    <property type="entry name" value="Pkinase"/>
    <property type="match status" value="2"/>
</dbReference>
<reference evidence="6 7" key="1">
    <citation type="submission" date="2018-07" db="EMBL/GenBank/DDBJ databases">
        <title>A high quality draft genome assembly of the barn swallow (H. rustica rustica).</title>
        <authorList>
            <person name="Formenti G."/>
            <person name="Chiara M."/>
            <person name="Poveda L."/>
            <person name="Francoijs K.-J."/>
            <person name="Bonisoli-Alquati A."/>
            <person name="Canova L."/>
            <person name="Gianfranceschi L."/>
            <person name="Horner D.S."/>
            <person name="Saino N."/>
        </authorList>
    </citation>
    <scope>NUCLEOTIDE SEQUENCE [LARGE SCALE GENOMIC DNA]</scope>
    <source>
        <strain evidence="6">Chelidonia</strain>
        <tissue evidence="6">Blood</tissue>
    </source>
</reference>
<keyword evidence="2 4" id="KW-0547">Nucleotide-binding</keyword>
<dbReference type="GO" id="GO:0005524">
    <property type="term" value="F:ATP binding"/>
    <property type="evidence" value="ECO:0007669"/>
    <property type="project" value="UniProtKB-UniRule"/>
</dbReference>
<proteinExistence type="predicted"/>
<evidence type="ECO:0000256" key="4">
    <source>
        <dbReference type="PROSITE-ProRule" id="PRU10141"/>
    </source>
</evidence>
<dbReference type="OrthoDB" id="2914378at2759"/>
<dbReference type="STRING" id="333673.A0A3M0LHE3"/>
<evidence type="ECO:0000313" key="7">
    <source>
        <dbReference type="Proteomes" id="UP000269221"/>
    </source>
</evidence>
<dbReference type="EC" id="2.7.11.1" evidence="1"/>
<dbReference type="EMBL" id="QRBI01000092">
    <property type="protein sequence ID" value="RMC22390.1"/>
    <property type="molecule type" value="Genomic_DNA"/>
</dbReference>
<accession>A0A3M0LHE3</accession>